<name>A0A5B7H9D4_PORTR</name>
<organism evidence="1 2">
    <name type="scientific">Portunus trituberculatus</name>
    <name type="common">Swimming crab</name>
    <name type="synonym">Neptunus trituberculatus</name>
    <dbReference type="NCBI Taxonomy" id="210409"/>
    <lineage>
        <taxon>Eukaryota</taxon>
        <taxon>Metazoa</taxon>
        <taxon>Ecdysozoa</taxon>
        <taxon>Arthropoda</taxon>
        <taxon>Crustacea</taxon>
        <taxon>Multicrustacea</taxon>
        <taxon>Malacostraca</taxon>
        <taxon>Eumalacostraca</taxon>
        <taxon>Eucarida</taxon>
        <taxon>Decapoda</taxon>
        <taxon>Pleocyemata</taxon>
        <taxon>Brachyura</taxon>
        <taxon>Eubrachyura</taxon>
        <taxon>Portunoidea</taxon>
        <taxon>Portunidae</taxon>
        <taxon>Portuninae</taxon>
        <taxon>Portunus</taxon>
    </lineage>
</organism>
<reference evidence="1 2" key="1">
    <citation type="submission" date="2019-05" db="EMBL/GenBank/DDBJ databases">
        <title>Another draft genome of Portunus trituberculatus and its Hox gene families provides insights of decapod evolution.</title>
        <authorList>
            <person name="Jeong J.-H."/>
            <person name="Song I."/>
            <person name="Kim S."/>
            <person name="Choi T."/>
            <person name="Kim D."/>
            <person name="Ryu S."/>
            <person name="Kim W."/>
        </authorList>
    </citation>
    <scope>NUCLEOTIDE SEQUENCE [LARGE SCALE GENOMIC DNA]</scope>
    <source>
        <tissue evidence="1">Muscle</tissue>
    </source>
</reference>
<gene>
    <name evidence="1" type="ORF">E2C01_063522</name>
</gene>
<comment type="caution">
    <text evidence="1">The sequence shown here is derived from an EMBL/GenBank/DDBJ whole genome shotgun (WGS) entry which is preliminary data.</text>
</comment>
<sequence>MFDRLWQSDYSSRLLLPHRGDVIFLYCMEVWKAQFLCLMSLLMRGIIHGASDGSTVSLFAGK</sequence>
<proteinExistence type="predicted"/>
<keyword evidence="2" id="KW-1185">Reference proteome</keyword>
<evidence type="ECO:0000313" key="1">
    <source>
        <dbReference type="EMBL" id="MPC69301.1"/>
    </source>
</evidence>
<protein>
    <submittedName>
        <fullName evidence="1">Uncharacterized protein</fullName>
    </submittedName>
</protein>
<evidence type="ECO:0000313" key="2">
    <source>
        <dbReference type="Proteomes" id="UP000324222"/>
    </source>
</evidence>
<dbReference type="EMBL" id="VSRR010029189">
    <property type="protein sequence ID" value="MPC69301.1"/>
    <property type="molecule type" value="Genomic_DNA"/>
</dbReference>
<dbReference type="AlphaFoldDB" id="A0A5B7H9D4"/>
<accession>A0A5B7H9D4</accession>
<dbReference type="Proteomes" id="UP000324222">
    <property type="component" value="Unassembled WGS sequence"/>
</dbReference>